<gene>
    <name evidence="5" type="ORF">UFOPK1788_00914</name>
</gene>
<dbReference type="InterPro" id="IPR005940">
    <property type="entry name" value="Anthranilate_Pribosyl_Tfrase"/>
</dbReference>
<dbReference type="AlphaFoldDB" id="A0A6J6GE47"/>
<dbReference type="Pfam" id="PF02885">
    <property type="entry name" value="Glycos_trans_3N"/>
    <property type="match status" value="1"/>
</dbReference>
<dbReference type="Gene3D" id="3.40.1030.10">
    <property type="entry name" value="Nucleoside phosphorylase/phosphoribosyltransferase catalytic domain"/>
    <property type="match status" value="1"/>
</dbReference>
<dbReference type="InterPro" id="IPR000312">
    <property type="entry name" value="Glycosyl_Trfase_fam3"/>
</dbReference>
<dbReference type="GO" id="GO:0004048">
    <property type="term" value="F:anthranilate phosphoribosyltransferase activity"/>
    <property type="evidence" value="ECO:0007669"/>
    <property type="project" value="InterPro"/>
</dbReference>
<keyword evidence="1" id="KW-0328">Glycosyltransferase</keyword>
<organism evidence="5">
    <name type="scientific">freshwater metagenome</name>
    <dbReference type="NCBI Taxonomy" id="449393"/>
    <lineage>
        <taxon>unclassified sequences</taxon>
        <taxon>metagenomes</taxon>
        <taxon>ecological metagenomes</taxon>
    </lineage>
</organism>
<accession>A0A6J6GE47</accession>
<reference evidence="5" key="1">
    <citation type="submission" date="2020-05" db="EMBL/GenBank/DDBJ databases">
        <authorList>
            <person name="Chiriac C."/>
            <person name="Salcher M."/>
            <person name="Ghai R."/>
            <person name="Kavagutti S V."/>
        </authorList>
    </citation>
    <scope>NUCLEOTIDE SEQUENCE</scope>
</reference>
<dbReference type="InterPro" id="IPR017459">
    <property type="entry name" value="Glycosyl_Trfase_fam3_N_dom"/>
</dbReference>
<keyword evidence="2" id="KW-0808">Transferase</keyword>
<dbReference type="Pfam" id="PF00591">
    <property type="entry name" value="Glycos_transf_3"/>
    <property type="match status" value="1"/>
</dbReference>
<dbReference type="PANTHER" id="PTHR43285:SF2">
    <property type="entry name" value="ANTHRANILATE PHOSPHORIBOSYLTRANSFERASE"/>
    <property type="match status" value="1"/>
</dbReference>
<dbReference type="SUPFAM" id="SSF52418">
    <property type="entry name" value="Nucleoside phosphorylase/phosphoribosyltransferase catalytic domain"/>
    <property type="match status" value="1"/>
</dbReference>
<dbReference type="NCBIfam" id="TIGR01245">
    <property type="entry name" value="trpD"/>
    <property type="match status" value="1"/>
</dbReference>
<evidence type="ECO:0000259" key="4">
    <source>
        <dbReference type="Pfam" id="PF02885"/>
    </source>
</evidence>
<evidence type="ECO:0000313" key="5">
    <source>
        <dbReference type="EMBL" id="CAB4598119.1"/>
    </source>
</evidence>
<dbReference type="GO" id="GO:0005829">
    <property type="term" value="C:cytosol"/>
    <property type="evidence" value="ECO:0007669"/>
    <property type="project" value="TreeGrafter"/>
</dbReference>
<protein>
    <submittedName>
        <fullName evidence="5">Unannotated protein</fullName>
    </submittedName>
</protein>
<dbReference type="InterPro" id="IPR036320">
    <property type="entry name" value="Glycosyl_Trfase_fam3_N_dom_sf"/>
</dbReference>
<dbReference type="SUPFAM" id="SSF47648">
    <property type="entry name" value="Nucleoside phosphorylase/phosphoribosyltransferase N-terminal domain"/>
    <property type="match status" value="1"/>
</dbReference>
<name>A0A6J6GE47_9ZZZZ</name>
<dbReference type="EMBL" id="CAEZUE010000129">
    <property type="protein sequence ID" value="CAB4598119.1"/>
    <property type="molecule type" value="Genomic_DNA"/>
</dbReference>
<dbReference type="HAMAP" id="MF_00211">
    <property type="entry name" value="TrpD"/>
    <property type="match status" value="1"/>
</dbReference>
<evidence type="ECO:0000256" key="2">
    <source>
        <dbReference type="ARBA" id="ARBA00022679"/>
    </source>
</evidence>
<dbReference type="GO" id="GO:0000162">
    <property type="term" value="P:L-tryptophan biosynthetic process"/>
    <property type="evidence" value="ECO:0007669"/>
    <property type="project" value="InterPro"/>
</dbReference>
<sequence length="348" mass="36254">MTSLPLTTVIETLVGGKSLTVAQASSSMGSIMRGEVSDAQLAAFLVALRVKGESVDEIVGFRDAILDAALPLDVSTDAVDIVGSGGDPVGVLNVSSIASMVVAAAGVPVIKHGNRAASSKSGANDVLTALGITITHEPERVARVFAEIGVTYINAMVFHPGFKNAGQVRTELGIPTVFNVLGPLCNPARPEANSLGMANAARIPLAVGLFQQRGATALVYRGEDGIDKITTTGHSKVVEVTRGSVTEHDFDPRELGFAYTSIDEIRGGTPDENAVTARRVLAGERSAARDIIVLNSAAAIVAHRLHKNVAERDRSFVSRMGEAVEVATHSIDSGAAEAKLQAWVDATN</sequence>
<evidence type="ECO:0000256" key="1">
    <source>
        <dbReference type="ARBA" id="ARBA00022676"/>
    </source>
</evidence>
<evidence type="ECO:0000259" key="3">
    <source>
        <dbReference type="Pfam" id="PF00591"/>
    </source>
</evidence>
<dbReference type="InterPro" id="IPR035902">
    <property type="entry name" value="Nuc_phospho_transferase"/>
</dbReference>
<feature type="domain" description="Glycosyl transferase family 3" evidence="3">
    <location>
        <begin position="76"/>
        <end position="336"/>
    </location>
</feature>
<feature type="domain" description="Glycosyl transferase family 3 N-terminal" evidence="4">
    <location>
        <begin position="8"/>
        <end position="69"/>
    </location>
</feature>
<proteinExistence type="inferred from homology"/>
<dbReference type="PANTHER" id="PTHR43285">
    <property type="entry name" value="ANTHRANILATE PHOSPHORIBOSYLTRANSFERASE"/>
    <property type="match status" value="1"/>
</dbReference>
<dbReference type="Gene3D" id="1.20.970.10">
    <property type="entry name" value="Transferase, Pyrimidine Nucleoside Phosphorylase, Chain C"/>
    <property type="match status" value="1"/>
</dbReference>